<dbReference type="Gene3D" id="1.10.287.1060">
    <property type="entry name" value="ESAT-6-like"/>
    <property type="match status" value="1"/>
</dbReference>
<feature type="coiled-coil region" evidence="1">
    <location>
        <begin position="10"/>
        <end position="37"/>
    </location>
</feature>
<evidence type="ECO:0000313" key="2">
    <source>
        <dbReference type="EMBL" id="RPF22921.1"/>
    </source>
</evidence>
<accession>A0A3N4ZT56</accession>
<dbReference type="RefSeq" id="WP_123815778.1">
    <property type="nucleotide sequence ID" value="NZ_RKQZ01000001.1"/>
</dbReference>
<reference evidence="2 3" key="1">
    <citation type="submission" date="2018-11" db="EMBL/GenBank/DDBJ databases">
        <title>Sequencing the genomes of 1000 actinobacteria strains.</title>
        <authorList>
            <person name="Klenk H.-P."/>
        </authorList>
    </citation>
    <scope>NUCLEOTIDE SEQUENCE [LARGE SCALE GENOMIC DNA]</scope>
    <source>
        <strain evidence="2 3">DSM 15700</strain>
    </source>
</reference>
<evidence type="ECO:0000313" key="3">
    <source>
        <dbReference type="Proteomes" id="UP000280501"/>
    </source>
</evidence>
<dbReference type="OrthoDB" id="5244663at2"/>
<proteinExistence type="predicted"/>
<sequence>MTGDMLGLDIEAVREMANVLRQQAEEVRSTVQDITAQLGETEWMGPDADQFEEEWTNTHASKLNEIAAALENFAGTAEANAAEQEGTSSSL</sequence>
<dbReference type="EMBL" id="RKQZ01000001">
    <property type="protein sequence ID" value="RPF22921.1"/>
    <property type="molecule type" value="Genomic_DNA"/>
</dbReference>
<evidence type="ECO:0000256" key="1">
    <source>
        <dbReference type="SAM" id="Coils"/>
    </source>
</evidence>
<gene>
    <name evidence="2" type="ORF">EDD34_3600</name>
</gene>
<organism evidence="2 3">
    <name type="scientific">Myceligenerans xiligouense</name>
    <dbReference type="NCBI Taxonomy" id="253184"/>
    <lineage>
        <taxon>Bacteria</taxon>
        <taxon>Bacillati</taxon>
        <taxon>Actinomycetota</taxon>
        <taxon>Actinomycetes</taxon>
        <taxon>Micrococcales</taxon>
        <taxon>Promicromonosporaceae</taxon>
        <taxon>Myceligenerans</taxon>
    </lineage>
</organism>
<dbReference type="InterPro" id="IPR036689">
    <property type="entry name" value="ESAT-6-like_sf"/>
</dbReference>
<dbReference type="Proteomes" id="UP000280501">
    <property type="component" value="Unassembled WGS sequence"/>
</dbReference>
<dbReference type="AlphaFoldDB" id="A0A3N4ZT56"/>
<comment type="caution">
    <text evidence="2">The sequence shown here is derived from an EMBL/GenBank/DDBJ whole genome shotgun (WGS) entry which is preliminary data.</text>
</comment>
<name>A0A3N4ZT56_9MICO</name>
<dbReference type="SUPFAM" id="SSF140453">
    <property type="entry name" value="EsxAB dimer-like"/>
    <property type="match status" value="1"/>
</dbReference>
<keyword evidence="1" id="KW-0175">Coiled coil</keyword>
<keyword evidence="3" id="KW-1185">Reference proteome</keyword>
<evidence type="ECO:0008006" key="4">
    <source>
        <dbReference type="Google" id="ProtNLM"/>
    </source>
</evidence>
<protein>
    <recommendedName>
        <fullName evidence="4">WXG100 family type VII secretion target</fullName>
    </recommendedName>
</protein>